<dbReference type="Gene3D" id="3.30.70.1470">
    <property type="entry name" value="Caspase-like"/>
    <property type="match status" value="1"/>
</dbReference>
<dbReference type="SMART" id="SM00115">
    <property type="entry name" value="CASc"/>
    <property type="match status" value="1"/>
</dbReference>
<dbReference type="Gene3D" id="3.40.50.1460">
    <property type="match status" value="1"/>
</dbReference>
<dbReference type="GO" id="GO:0004197">
    <property type="term" value="F:cysteine-type endopeptidase activity"/>
    <property type="evidence" value="ECO:0007669"/>
    <property type="project" value="InterPro"/>
</dbReference>
<dbReference type="PANTHER" id="PTHR48169:SF1">
    <property type="entry name" value="ASTROCYTIC PHOSPHOPROTEIN PEA-15"/>
    <property type="match status" value="1"/>
</dbReference>
<dbReference type="GO" id="GO:0006915">
    <property type="term" value="P:apoptotic process"/>
    <property type="evidence" value="ECO:0007669"/>
    <property type="project" value="UniProtKB-KW"/>
</dbReference>
<dbReference type="STRING" id="299467.A0A443RXR4"/>
<dbReference type="InterPro" id="IPR001309">
    <property type="entry name" value="Pept_C14_p20"/>
</dbReference>
<dbReference type="PROSITE" id="PS50208">
    <property type="entry name" value="CASPASE_P20"/>
    <property type="match status" value="1"/>
</dbReference>
<dbReference type="Pfam" id="PF00656">
    <property type="entry name" value="Peptidase_C14"/>
    <property type="match status" value="1"/>
</dbReference>
<dbReference type="VEuPathDB" id="VectorBase:LDEU011980"/>
<organism evidence="4 5">
    <name type="scientific">Leptotrombidium deliense</name>
    <dbReference type="NCBI Taxonomy" id="299467"/>
    <lineage>
        <taxon>Eukaryota</taxon>
        <taxon>Metazoa</taxon>
        <taxon>Ecdysozoa</taxon>
        <taxon>Arthropoda</taxon>
        <taxon>Chelicerata</taxon>
        <taxon>Arachnida</taxon>
        <taxon>Acari</taxon>
        <taxon>Acariformes</taxon>
        <taxon>Trombidiformes</taxon>
        <taxon>Prostigmata</taxon>
        <taxon>Anystina</taxon>
        <taxon>Parasitengona</taxon>
        <taxon>Trombiculoidea</taxon>
        <taxon>Trombiculidae</taxon>
        <taxon>Leptotrombidium</taxon>
    </lineage>
</organism>
<evidence type="ECO:0000259" key="3">
    <source>
        <dbReference type="PROSITE" id="PS50208"/>
    </source>
</evidence>
<comment type="caution">
    <text evidence="4">The sequence shown here is derived from an EMBL/GenBank/DDBJ whole genome shotgun (WGS) entry which is preliminary data.</text>
</comment>
<dbReference type="SUPFAM" id="SSF52129">
    <property type="entry name" value="Caspase-like"/>
    <property type="match status" value="1"/>
</dbReference>
<dbReference type="Proteomes" id="UP000288716">
    <property type="component" value="Unassembled WGS sequence"/>
</dbReference>
<dbReference type="InterPro" id="IPR015917">
    <property type="entry name" value="Pept_C14A"/>
</dbReference>
<dbReference type="AlphaFoldDB" id="A0A443RXR4"/>
<dbReference type="GO" id="GO:0006508">
    <property type="term" value="P:proteolysis"/>
    <property type="evidence" value="ECO:0007669"/>
    <property type="project" value="InterPro"/>
</dbReference>
<comment type="similarity">
    <text evidence="1">Belongs to the peptidase C14A family.</text>
</comment>
<keyword evidence="5" id="KW-1185">Reference proteome</keyword>
<proteinExistence type="inferred from homology"/>
<name>A0A443RXR4_9ACAR</name>
<accession>A0A443RXR4</accession>
<keyword evidence="2" id="KW-0053">Apoptosis</keyword>
<dbReference type="GO" id="GO:0043067">
    <property type="term" value="P:regulation of programmed cell death"/>
    <property type="evidence" value="ECO:0007669"/>
    <property type="project" value="UniProtKB-ARBA"/>
</dbReference>
<evidence type="ECO:0000256" key="1">
    <source>
        <dbReference type="ARBA" id="ARBA00010134"/>
    </source>
</evidence>
<gene>
    <name evidence="4" type="ORF">B4U80_12162</name>
</gene>
<sequence length="286" mass="32700">MAESTSVDEKQKRNEEYLRDSVYKLDKQGLLIIIDQRTIEGKELVNSNEQDIEKIKETFKNLGFHVYGEDKDEKNFRDLKAHNIITRFQNTVKAKSAENKYDCLVVFVLSHSPEKNHVSAADGNYAIEALFESIQEYFVSKPKVFFFRTPVLEKETLESANTAIVVSSDDEEEDADVLKNKPTPPVKGKGTSVVIPQRADYMVVINSHPFVEVSATEVQSEFIKKLTDYINENSTKDDNSIKDLMSILTRVQANLSYSTQWQQKAGMMPLRLTYSTLTKKLILKKK</sequence>
<dbReference type="InterPro" id="IPR011600">
    <property type="entry name" value="Pept_C14_caspase"/>
</dbReference>
<dbReference type="PANTHER" id="PTHR48169">
    <property type="entry name" value="DED DOMAIN-CONTAINING PROTEIN"/>
    <property type="match status" value="1"/>
</dbReference>
<reference evidence="4 5" key="1">
    <citation type="journal article" date="2018" name="Gigascience">
        <title>Genomes of trombidid mites reveal novel predicted allergens and laterally-transferred genes associated with secondary metabolism.</title>
        <authorList>
            <person name="Dong X."/>
            <person name="Chaisiri K."/>
            <person name="Xia D."/>
            <person name="Armstrong S.D."/>
            <person name="Fang Y."/>
            <person name="Donnelly M.J."/>
            <person name="Kadowaki T."/>
            <person name="McGarry J.W."/>
            <person name="Darby A.C."/>
            <person name="Makepeace B.L."/>
        </authorList>
    </citation>
    <scope>NUCLEOTIDE SEQUENCE [LARGE SCALE GENOMIC DNA]</scope>
    <source>
        <strain evidence="4">UoL-UT</strain>
    </source>
</reference>
<evidence type="ECO:0000256" key="2">
    <source>
        <dbReference type="ARBA" id="ARBA00022703"/>
    </source>
</evidence>
<evidence type="ECO:0000313" key="5">
    <source>
        <dbReference type="Proteomes" id="UP000288716"/>
    </source>
</evidence>
<feature type="domain" description="Caspase family p20" evidence="3">
    <location>
        <begin position="27"/>
        <end position="114"/>
    </location>
</feature>
<protein>
    <submittedName>
        <fullName evidence="4">Caspase-3-like protein</fullName>
    </submittedName>
</protein>
<dbReference type="OrthoDB" id="6114029at2759"/>
<dbReference type="InterPro" id="IPR029030">
    <property type="entry name" value="Caspase-like_dom_sf"/>
</dbReference>
<dbReference type="GO" id="GO:0005737">
    <property type="term" value="C:cytoplasm"/>
    <property type="evidence" value="ECO:0007669"/>
    <property type="project" value="UniProtKB-ARBA"/>
</dbReference>
<dbReference type="EMBL" id="NCKV01020385">
    <property type="protein sequence ID" value="RWS20060.1"/>
    <property type="molecule type" value="Genomic_DNA"/>
</dbReference>
<evidence type="ECO:0000313" key="4">
    <source>
        <dbReference type="EMBL" id="RWS20060.1"/>
    </source>
</evidence>